<evidence type="ECO:0000313" key="2">
    <source>
        <dbReference type="Proteomes" id="UP001528672"/>
    </source>
</evidence>
<protein>
    <submittedName>
        <fullName evidence="1">Uncharacterized protein</fullName>
    </submittedName>
</protein>
<dbReference type="RefSeq" id="WP_273925480.1">
    <property type="nucleotide sequence ID" value="NZ_JAQSIO010000001.1"/>
</dbReference>
<proteinExistence type="predicted"/>
<keyword evidence="2" id="KW-1185">Reference proteome</keyword>
<dbReference type="EMBL" id="JAQSIO010000001">
    <property type="protein sequence ID" value="MDD0813888.1"/>
    <property type="molecule type" value="Genomic_DNA"/>
</dbReference>
<organism evidence="1 2">
    <name type="scientific">Curvibacter microcysteis</name>
    <dbReference type="NCBI Taxonomy" id="3026419"/>
    <lineage>
        <taxon>Bacteria</taxon>
        <taxon>Pseudomonadati</taxon>
        <taxon>Pseudomonadota</taxon>
        <taxon>Betaproteobacteria</taxon>
        <taxon>Burkholderiales</taxon>
        <taxon>Comamonadaceae</taxon>
        <taxon>Curvibacter</taxon>
    </lineage>
</organism>
<sequence length="60" mass="6712">MFAILARLFMTRPLAEGRFGWPQGGIANRLLEGAEARVGYDPQQAHELRQAAAAYLRVVR</sequence>
<reference evidence="1 2" key="1">
    <citation type="submission" date="2023-02" db="EMBL/GenBank/DDBJ databases">
        <title>Bacterial whole genome sequence for Curvibacter sp. HBC28.</title>
        <authorList>
            <person name="Le V."/>
            <person name="Ko S.-R."/>
            <person name="Ahn C.-Y."/>
            <person name="Oh H.-M."/>
        </authorList>
    </citation>
    <scope>NUCLEOTIDE SEQUENCE [LARGE SCALE GENOMIC DNA]</scope>
    <source>
        <strain evidence="1 2">HBC28</strain>
    </source>
</reference>
<comment type="caution">
    <text evidence="1">The sequence shown here is derived from an EMBL/GenBank/DDBJ whole genome shotgun (WGS) entry which is preliminary data.</text>
</comment>
<evidence type="ECO:0000313" key="1">
    <source>
        <dbReference type="EMBL" id="MDD0813888.1"/>
    </source>
</evidence>
<name>A0ABT5MBE4_9BURK</name>
<dbReference type="Proteomes" id="UP001528672">
    <property type="component" value="Unassembled WGS sequence"/>
</dbReference>
<gene>
    <name evidence="1" type="ORF">PSQ39_04525</name>
</gene>
<accession>A0ABT5MBE4</accession>